<dbReference type="Proteomes" id="UP000823775">
    <property type="component" value="Unassembled WGS sequence"/>
</dbReference>
<name>A0ABS8T2X2_DATST</name>
<feature type="compositionally biased region" description="Low complexity" evidence="1">
    <location>
        <begin position="1"/>
        <end position="10"/>
    </location>
</feature>
<gene>
    <name evidence="2" type="ORF">HAX54_000397</name>
</gene>
<accession>A0ABS8T2X2</accession>
<sequence length="79" mass="8580">NLPTRAAPVRAPSPSPSPSRGPTPPGAAGKMPLMEWERDPDEDDFQAEDDPELDPTEVAEIQVAELESLASQRIRPHIV</sequence>
<evidence type="ECO:0000313" key="3">
    <source>
        <dbReference type="Proteomes" id="UP000823775"/>
    </source>
</evidence>
<organism evidence="2 3">
    <name type="scientific">Datura stramonium</name>
    <name type="common">Jimsonweed</name>
    <name type="synonym">Common thornapple</name>
    <dbReference type="NCBI Taxonomy" id="4076"/>
    <lineage>
        <taxon>Eukaryota</taxon>
        <taxon>Viridiplantae</taxon>
        <taxon>Streptophyta</taxon>
        <taxon>Embryophyta</taxon>
        <taxon>Tracheophyta</taxon>
        <taxon>Spermatophyta</taxon>
        <taxon>Magnoliopsida</taxon>
        <taxon>eudicotyledons</taxon>
        <taxon>Gunneridae</taxon>
        <taxon>Pentapetalae</taxon>
        <taxon>asterids</taxon>
        <taxon>lamiids</taxon>
        <taxon>Solanales</taxon>
        <taxon>Solanaceae</taxon>
        <taxon>Solanoideae</taxon>
        <taxon>Datureae</taxon>
        <taxon>Datura</taxon>
    </lineage>
</organism>
<feature type="compositionally biased region" description="Acidic residues" evidence="1">
    <location>
        <begin position="38"/>
        <end position="52"/>
    </location>
</feature>
<protein>
    <submittedName>
        <fullName evidence="2">Uncharacterized protein</fullName>
    </submittedName>
</protein>
<feature type="compositionally biased region" description="Pro residues" evidence="1">
    <location>
        <begin position="11"/>
        <end position="25"/>
    </location>
</feature>
<keyword evidence="3" id="KW-1185">Reference proteome</keyword>
<evidence type="ECO:0000313" key="2">
    <source>
        <dbReference type="EMBL" id="MCD7465009.1"/>
    </source>
</evidence>
<dbReference type="EMBL" id="JACEIK010001010">
    <property type="protein sequence ID" value="MCD7465009.1"/>
    <property type="molecule type" value="Genomic_DNA"/>
</dbReference>
<evidence type="ECO:0000256" key="1">
    <source>
        <dbReference type="SAM" id="MobiDB-lite"/>
    </source>
</evidence>
<comment type="caution">
    <text evidence="2">The sequence shown here is derived from an EMBL/GenBank/DDBJ whole genome shotgun (WGS) entry which is preliminary data.</text>
</comment>
<proteinExistence type="predicted"/>
<feature type="non-terminal residue" evidence="2">
    <location>
        <position position="1"/>
    </location>
</feature>
<feature type="region of interest" description="Disordered" evidence="1">
    <location>
        <begin position="1"/>
        <end position="52"/>
    </location>
</feature>
<reference evidence="2 3" key="1">
    <citation type="journal article" date="2021" name="BMC Genomics">
        <title>Datura genome reveals duplications of psychoactive alkaloid biosynthetic genes and high mutation rate following tissue culture.</title>
        <authorList>
            <person name="Rajewski A."/>
            <person name="Carter-House D."/>
            <person name="Stajich J."/>
            <person name="Litt A."/>
        </authorList>
    </citation>
    <scope>NUCLEOTIDE SEQUENCE [LARGE SCALE GENOMIC DNA]</scope>
    <source>
        <strain evidence="2">AR-01</strain>
    </source>
</reference>